<dbReference type="AlphaFoldDB" id="B0SUY6"/>
<evidence type="ECO:0000256" key="2">
    <source>
        <dbReference type="SAM" id="SignalP"/>
    </source>
</evidence>
<evidence type="ECO:0008006" key="4">
    <source>
        <dbReference type="Google" id="ProtNLM"/>
    </source>
</evidence>
<feature type="chain" id="PRO_5002753116" description="CopL family metal-binding regulatory protein" evidence="2">
    <location>
        <begin position="24"/>
        <end position="123"/>
    </location>
</feature>
<organism evidence="3">
    <name type="scientific">Caulobacter sp. (strain K31)</name>
    <dbReference type="NCBI Taxonomy" id="366602"/>
    <lineage>
        <taxon>Bacteria</taxon>
        <taxon>Pseudomonadati</taxon>
        <taxon>Pseudomonadota</taxon>
        <taxon>Alphaproteobacteria</taxon>
        <taxon>Caulobacterales</taxon>
        <taxon>Caulobacteraceae</taxon>
        <taxon>Caulobacter</taxon>
    </lineage>
</organism>
<dbReference type="KEGG" id="cak:Caul_2328"/>
<feature type="signal peptide" evidence="2">
    <location>
        <begin position="1"/>
        <end position="23"/>
    </location>
</feature>
<dbReference type="OrthoDB" id="7188902at2"/>
<sequence length="123" mass="12631" precursor="true">MLRHALAFLAAMAVAFSPLAVNAAQADCDMAGMDMSAMSMTMPAAETAPDTAQPDPCCDHGKAMSAKDCAKACATSCALAVGVPGDAAISHSPIVYRVEVSWSNTSGQTHDPIPEDPPPRSLI</sequence>
<dbReference type="HOGENOM" id="CLU_2011159_0_0_5"/>
<gene>
    <name evidence="3" type="ordered locus">Caul_2328</name>
</gene>
<reference evidence="3" key="1">
    <citation type="submission" date="2008-01" db="EMBL/GenBank/DDBJ databases">
        <title>Complete sequence of chromosome of Caulobacter sp. K31.</title>
        <authorList>
            <consortium name="US DOE Joint Genome Institute"/>
            <person name="Copeland A."/>
            <person name="Lucas S."/>
            <person name="Lapidus A."/>
            <person name="Barry K."/>
            <person name="Glavina del Rio T."/>
            <person name="Dalin E."/>
            <person name="Tice H."/>
            <person name="Pitluck S."/>
            <person name="Bruce D."/>
            <person name="Goodwin L."/>
            <person name="Thompson L.S."/>
            <person name="Brettin T."/>
            <person name="Detter J.C."/>
            <person name="Han C."/>
            <person name="Schmutz J."/>
            <person name="Larimer F."/>
            <person name="Land M."/>
            <person name="Hauser L."/>
            <person name="Kyrpides N."/>
            <person name="Kim E."/>
            <person name="Stephens C."/>
            <person name="Richardson P."/>
        </authorList>
    </citation>
    <scope>NUCLEOTIDE SEQUENCE [LARGE SCALE GENOMIC DNA]</scope>
    <source>
        <strain evidence="3">K31</strain>
    </source>
</reference>
<accession>B0SUY6</accession>
<evidence type="ECO:0000313" key="3">
    <source>
        <dbReference type="EMBL" id="ABZ71455.1"/>
    </source>
</evidence>
<evidence type="ECO:0000256" key="1">
    <source>
        <dbReference type="SAM" id="MobiDB-lite"/>
    </source>
</evidence>
<protein>
    <recommendedName>
        <fullName evidence="4">CopL family metal-binding regulatory protein</fullName>
    </recommendedName>
</protein>
<dbReference type="EMBL" id="CP000927">
    <property type="protein sequence ID" value="ABZ71455.1"/>
    <property type="molecule type" value="Genomic_DNA"/>
</dbReference>
<name>B0SUY6_CAUSK</name>
<keyword evidence="2" id="KW-0732">Signal</keyword>
<dbReference type="STRING" id="366602.Caul_2328"/>
<feature type="region of interest" description="Disordered" evidence="1">
    <location>
        <begin position="104"/>
        <end position="123"/>
    </location>
</feature>
<proteinExistence type="predicted"/>